<name>A0A229UJ15_9BACL</name>
<dbReference type="EMBL" id="NMQW01000049">
    <property type="protein sequence ID" value="OXM83275.1"/>
    <property type="molecule type" value="Genomic_DNA"/>
</dbReference>
<accession>A0A229UJ15</accession>
<evidence type="ECO:0000313" key="2">
    <source>
        <dbReference type="Proteomes" id="UP000215509"/>
    </source>
</evidence>
<dbReference type="OrthoDB" id="9837593at2"/>
<protein>
    <submittedName>
        <fullName evidence="1">Uncharacterized protein</fullName>
    </submittedName>
</protein>
<comment type="caution">
    <text evidence="1">The sequence shown here is derived from an EMBL/GenBank/DDBJ whole genome shotgun (WGS) entry which is preliminary data.</text>
</comment>
<organism evidence="1 2">
    <name type="scientific">Paenibacillus rigui</name>
    <dbReference type="NCBI Taxonomy" id="554312"/>
    <lineage>
        <taxon>Bacteria</taxon>
        <taxon>Bacillati</taxon>
        <taxon>Bacillota</taxon>
        <taxon>Bacilli</taxon>
        <taxon>Bacillales</taxon>
        <taxon>Paenibacillaceae</taxon>
        <taxon>Paenibacillus</taxon>
    </lineage>
</organism>
<evidence type="ECO:0000313" key="1">
    <source>
        <dbReference type="EMBL" id="OXM83275.1"/>
    </source>
</evidence>
<sequence length="211" mass="24143">MFQKIDHVYNALIKGLSPFLQEMGFDLKKKETFKKQLKECTQELNLDLRRIRGQEAGYVSALPNIRFENLEKMTFTLKGEDYKRGWPTAAANIGNLQSKREFIEWPLSLTSDLSGLVETITNQIQKSAEPFWNDFSNLNSLIKGYEAVDPRITLNGHGYRWSLAAGYCLRSEYDKAITLLLNWDAGRPSDSIIEKSINTINQLKQDSTTRG</sequence>
<proteinExistence type="predicted"/>
<keyword evidence="2" id="KW-1185">Reference proteome</keyword>
<dbReference type="Proteomes" id="UP000215509">
    <property type="component" value="Unassembled WGS sequence"/>
</dbReference>
<gene>
    <name evidence="1" type="ORF">CF651_26470</name>
</gene>
<dbReference type="RefSeq" id="WP_094017867.1">
    <property type="nucleotide sequence ID" value="NZ_NMQW01000049.1"/>
</dbReference>
<reference evidence="1 2" key="1">
    <citation type="submission" date="2017-07" db="EMBL/GenBank/DDBJ databases">
        <title>Genome sequencing and assembly of Paenibacillus rigui.</title>
        <authorList>
            <person name="Mayilraj S."/>
        </authorList>
    </citation>
    <scope>NUCLEOTIDE SEQUENCE [LARGE SCALE GENOMIC DNA]</scope>
    <source>
        <strain evidence="1 2">JCM 16352</strain>
    </source>
</reference>
<dbReference type="AlphaFoldDB" id="A0A229UJ15"/>